<dbReference type="AlphaFoldDB" id="A0A072NTR6"/>
<dbReference type="GeneID" id="25287498"/>
<dbReference type="VEuPathDB" id="FungiDB:A1O9_12604"/>
<dbReference type="STRING" id="1182545.A0A072NTR6"/>
<gene>
    <name evidence="3" type="ORF">A1O9_12604</name>
</gene>
<keyword evidence="2" id="KW-0560">Oxidoreductase</keyword>
<keyword evidence="4" id="KW-1185">Reference proteome</keyword>
<evidence type="ECO:0000256" key="2">
    <source>
        <dbReference type="ARBA" id="ARBA00023002"/>
    </source>
</evidence>
<comment type="caution">
    <text evidence="3">The sequence shown here is derived from an EMBL/GenBank/DDBJ whole genome shotgun (WGS) entry which is preliminary data.</text>
</comment>
<dbReference type="GO" id="GO:0016491">
    <property type="term" value="F:oxidoreductase activity"/>
    <property type="evidence" value="ECO:0007669"/>
    <property type="project" value="UniProtKB-KW"/>
</dbReference>
<accession>A0A072NTR6</accession>
<dbReference type="PANTHER" id="PTHR24321">
    <property type="entry name" value="DEHYDROGENASES, SHORT CHAIN"/>
    <property type="match status" value="1"/>
</dbReference>
<evidence type="ECO:0000313" key="4">
    <source>
        <dbReference type="Proteomes" id="UP000027920"/>
    </source>
</evidence>
<reference evidence="3 4" key="1">
    <citation type="submission" date="2013-03" db="EMBL/GenBank/DDBJ databases">
        <title>The Genome Sequence of Exophiala aquamarina CBS 119918.</title>
        <authorList>
            <consortium name="The Broad Institute Genomics Platform"/>
            <person name="Cuomo C."/>
            <person name="de Hoog S."/>
            <person name="Gorbushina A."/>
            <person name="Walker B."/>
            <person name="Young S.K."/>
            <person name="Zeng Q."/>
            <person name="Gargeya S."/>
            <person name="Fitzgerald M."/>
            <person name="Haas B."/>
            <person name="Abouelleil A."/>
            <person name="Allen A.W."/>
            <person name="Alvarado L."/>
            <person name="Arachchi H.M."/>
            <person name="Berlin A.M."/>
            <person name="Chapman S.B."/>
            <person name="Gainer-Dewar J."/>
            <person name="Goldberg J."/>
            <person name="Griggs A."/>
            <person name="Gujja S."/>
            <person name="Hansen M."/>
            <person name="Howarth C."/>
            <person name="Imamovic A."/>
            <person name="Ireland A."/>
            <person name="Larimer J."/>
            <person name="McCowan C."/>
            <person name="Murphy C."/>
            <person name="Pearson M."/>
            <person name="Poon T.W."/>
            <person name="Priest M."/>
            <person name="Roberts A."/>
            <person name="Saif S."/>
            <person name="Shea T."/>
            <person name="Sisk P."/>
            <person name="Sykes S."/>
            <person name="Wortman J."/>
            <person name="Nusbaum C."/>
            <person name="Birren B."/>
        </authorList>
    </citation>
    <scope>NUCLEOTIDE SEQUENCE [LARGE SCALE GENOMIC DNA]</scope>
    <source>
        <strain evidence="3 4">CBS 119918</strain>
    </source>
</reference>
<dbReference type="Proteomes" id="UP000027920">
    <property type="component" value="Unassembled WGS sequence"/>
</dbReference>
<protein>
    <recommendedName>
        <fullName evidence="5">3-oxoacyl-[acyl-carrier protein] reductase</fullName>
    </recommendedName>
</protein>
<dbReference type="InterPro" id="IPR002347">
    <property type="entry name" value="SDR_fam"/>
</dbReference>
<dbReference type="HOGENOM" id="CLU_010194_47_3_1"/>
<evidence type="ECO:0008006" key="5">
    <source>
        <dbReference type="Google" id="ProtNLM"/>
    </source>
</evidence>
<dbReference type="SUPFAM" id="SSF51735">
    <property type="entry name" value="NAD(P)-binding Rossmann-fold domains"/>
    <property type="match status" value="1"/>
</dbReference>
<dbReference type="Gene3D" id="3.40.50.720">
    <property type="entry name" value="NAD(P)-binding Rossmann-like Domain"/>
    <property type="match status" value="1"/>
</dbReference>
<dbReference type="PRINTS" id="PR00081">
    <property type="entry name" value="GDHRDH"/>
</dbReference>
<organism evidence="3 4">
    <name type="scientific">Exophiala aquamarina CBS 119918</name>
    <dbReference type="NCBI Taxonomy" id="1182545"/>
    <lineage>
        <taxon>Eukaryota</taxon>
        <taxon>Fungi</taxon>
        <taxon>Dikarya</taxon>
        <taxon>Ascomycota</taxon>
        <taxon>Pezizomycotina</taxon>
        <taxon>Eurotiomycetes</taxon>
        <taxon>Chaetothyriomycetidae</taxon>
        <taxon>Chaetothyriales</taxon>
        <taxon>Herpotrichiellaceae</taxon>
        <taxon>Exophiala</taxon>
    </lineage>
</organism>
<dbReference type="Pfam" id="PF13561">
    <property type="entry name" value="adh_short_C2"/>
    <property type="match status" value="1"/>
</dbReference>
<dbReference type="OrthoDB" id="10253736at2759"/>
<sequence length="168" mass="18689">MSHADWRRVLDVNVDGTFLTCREWLRGIRDYATQEKNLSAVVFGSEAGRFGVPHCAPYAASKAAIQIGLLRSLARDAVDIRPDIRVNAIAPGPIQTEQYLKECEEDRAAQWREAKATVALRKPVSVEAVAKVCLFLTSDNFASNITSQCIPVDSEKQENLLWPPQFTT</sequence>
<dbReference type="CDD" id="cd05233">
    <property type="entry name" value="SDR_c"/>
    <property type="match status" value="1"/>
</dbReference>
<name>A0A072NTR6_9EURO</name>
<comment type="similarity">
    <text evidence="1">Belongs to the short-chain dehydrogenases/reductases (SDR) family.</text>
</comment>
<dbReference type="InterPro" id="IPR036291">
    <property type="entry name" value="NAD(P)-bd_dom_sf"/>
</dbReference>
<dbReference type="RefSeq" id="XP_013253844.1">
    <property type="nucleotide sequence ID" value="XM_013398390.1"/>
</dbReference>
<dbReference type="PANTHER" id="PTHR24321:SF8">
    <property type="entry name" value="ESTRADIOL 17-BETA-DEHYDROGENASE 8-RELATED"/>
    <property type="match status" value="1"/>
</dbReference>
<dbReference type="EMBL" id="AMGV01000025">
    <property type="protein sequence ID" value="KEF51254.1"/>
    <property type="molecule type" value="Genomic_DNA"/>
</dbReference>
<proteinExistence type="inferred from homology"/>
<evidence type="ECO:0000313" key="3">
    <source>
        <dbReference type="EMBL" id="KEF51254.1"/>
    </source>
</evidence>
<evidence type="ECO:0000256" key="1">
    <source>
        <dbReference type="ARBA" id="ARBA00006484"/>
    </source>
</evidence>